<dbReference type="Pfam" id="PF01040">
    <property type="entry name" value="UbiA"/>
    <property type="match status" value="1"/>
</dbReference>
<dbReference type="CDD" id="cd13963">
    <property type="entry name" value="PT_UbiA_2"/>
    <property type="match status" value="1"/>
</dbReference>
<evidence type="ECO:0000256" key="3">
    <source>
        <dbReference type="ARBA" id="ARBA00022692"/>
    </source>
</evidence>
<feature type="transmembrane region" description="Helical" evidence="6">
    <location>
        <begin position="273"/>
        <end position="290"/>
    </location>
</feature>
<evidence type="ECO:0000256" key="5">
    <source>
        <dbReference type="ARBA" id="ARBA00023136"/>
    </source>
</evidence>
<keyword evidence="3 6" id="KW-0812">Transmembrane</keyword>
<proteinExistence type="predicted"/>
<evidence type="ECO:0000313" key="7">
    <source>
        <dbReference type="EMBL" id="UXP32440.1"/>
    </source>
</evidence>
<evidence type="ECO:0000256" key="6">
    <source>
        <dbReference type="SAM" id="Phobius"/>
    </source>
</evidence>
<feature type="transmembrane region" description="Helical" evidence="6">
    <location>
        <begin position="155"/>
        <end position="176"/>
    </location>
</feature>
<dbReference type="InterPro" id="IPR039653">
    <property type="entry name" value="Prenyltransferase"/>
</dbReference>
<dbReference type="PANTHER" id="PTHR11048">
    <property type="entry name" value="PRENYLTRANSFERASES"/>
    <property type="match status" value="1"/>
</dbReference>
<evidence type="ECO:0000313" key="8">
    <source>
        <dbReference type="Proteomes" id="UP001065174"/>
    </source>
</evidence>
<evidence type="ECO:0000256" key="4">
    <source>
        <dbReference type="ARBA" id="ARBA00022989"/>
    </source>
</evidence>
<dbReference type="RefSeq" id="WP_262309875.1">
    <property type="nucleotide sequence ID" value="NZ_CP106679.1"/>
</dbReference>
<organism evidence="7 8">
    <name type="scientific">Reichenbachiella agarivorans</name>
    <dbReference type="NCBI Taxonomy" id="2979464"/>
    <lineage>
        <taxon>Bacteria</taxon>
        <taxon>Pseudomonadati</taxon>
        <taxon>Bacteroidota</taxon>
        <taxon>Cytophagia</taxon>
        <taxon>Cytophagales</taxon>
        <taxon>Reichenbachiellaceae</taxon>
        <taxon>Reichenbachiella</taxon>
    </lineage>
</organism>
<reference evidence="7" key="1">
    <citation type="submission" date="2022-09" db="EMBL/GenBank/DDBJ databases">
        <title>Comparative genomics and taxonomic characterization of three novel marine species of genus Reichenbachiella exhibiting antioxidant and polysaccharide degradation activities.</title>
        <authorList>
            <person name="Muhammad N."/>
            <person name="Lee Y.-J."/>
            <person name="Ko J."/>
            <person name="Kim S.-G."/>
        </authorList>
    </citation>
    <scope>NUCLEOTIDE SEQUENCE</scope>
    <source>
        <strain evidence="7">BKB1-1</strain>
    </source>
</reference>
<keyword evidence="8" id="KW-1185">Reference proteome</keyword>
<evidence type="ECO:0000256" key="1">
    <source>
        <dbReference type="ARBA" id="ARBA00004141"/>
    </source>
</evidence>
<evidence type="ECO:0000256" key="2">
    <source>
        <dbReference type="ARBA" id="ARBA00022475"/>
    </source>
</evidence>
<dbReference type="PANTHER" id="PTHR11048:SF5">
    <property type="entry name" value="DECAPRENYL-PHOSPHATE PHOSPHORIBOSYLTRANSFERASE"/>
    <property type="match status" value="1"/>
</dbReference>
<feature type="transmembrane region" description="Helical" evidence="6">
    <location>
        <begin position="234"/>
        <end position="252"/>
    </location>
</feature>
<feature type="transmembrane region" description="Helical" evidence="6">
    <location>
        <begin position="131"/>
        <end position="149"/>
    </location>
</feature>
<keyword evidence="4 6" id="KW-1133">Transmembrane helix</keyword>
<dbReference type="Gene3D" id="1.10.357.140">
    <property type="entry name" value="UbiA prenyltransferase"/>
    <property type="match status" value="1"/>
</dbReference>
<name>A0ABY6CQY1_9BACT</name>
<sequence>MKTLSLLNSVFRIKHWVKNTFIFIPSFFAGHFLLGDELVDLIQAFFSVCLVASSIYIINDIRDVEMDRLHPEKMHRPFAARLISPIQGYLLMIVILGIGLTSAYHLSTQFFGLCLLYLAINIAYSLGLKSIAIVDLLLVSSGFLIRVYMGGVISGVAVSHWLSIMIFLLSLFIVLAKRSDDIRIFEEDGTVVRKTSSKYNRVFINSCITMVSGIIIVCYILYCVSPEITQQWQSDYIFVTTIFVIAGIMRYLQLTMVENKTGSPVQILYKDKFIILTLIGWLLAFGFIIYI</sequence>
<keyword evidence="2" id="KW-1003">Cell membrane</keyword>
<protein>
    <submittedName>
        <fullName evidence="7">UbiA prenyltransferase family protein</fullName>
    </submittedName>
</protein>
<feature type="transmembrane region" description="Helical" evidence="6">
    <location>
        <begin position="106"/>
        <end position="124"/>
    </location>
</feature>
<gene>
    <name evidence="7" type="ORF">N6H18_00425</name>
</gene>
<accession>A0ABY6CQY1</accession>
<feature type="transmembrane region" description="Helical" evidence="6">
    <location>
        <begin position="16"/>
        <end position="35"/>
    </location>
</feature>
<feature type="transmembrane region" description="Helical" evidence="6">
    <location>
        <begin position="202"/>
        <end position="222"/>
    </location>
</feature>
<keyword evidence="5 6" id="KW-0472">Membrane</keyword>
<dbReference type="InterPro" id="IPR000537">
    <property type="entry name" value="UbiA_prenyltransferase"/>
</dbReference>
<dbReference type="Proteomes" id="UP001065174">
    <property type="component" value="Chromosome"/>
</dbReference>
<feature type="transmembrane region" description="Helical" evidence="6">
    <location>
        <begin position="41"/>
        <end position="58"/>
    </location>
</feature>
<dbReference type="EMBL" id="CP106679">
    <property type="protein sequence ID" value="UXP32440.1"/>
    <property type="molecule type" value="Genomic_DNA"/>
</dbReference>
<feature type="transmembrane region" description="Helical" evidence="6">
    <location>
        <begin position="78"/>
        <end position="100"/>
    </location>
</feature>
<dbReference type="InterPro" id="IPR044878">
    <property type="entry name" value="UbiA_sf"/>
</dbReference>
<comment type="subcellular location">
    <subcellularLocation>
        <location evidence="1">Membrane</location>
        <topology evidence="1">Multi-pass membrane protein</topology>
    </subcellularLocation>
</comment>